<name>A0A238FEI6_9BASI</name>
<evidence type="ECO:0000313" key="4">
    <source>
        <dbReference type="Proteomes" id="UP000198372"/>
    </source>
</evidence>
<proteinExistence type="predicted"/>
<dbReference type="OrthoDB" id="2538288at2759"/>
<protein>
    <submittedName>
        <fullName evidence="3">BQ2448_3193 protein</fullName>
    </submittedName>
</protein>
<accession>A0A238FEI6</accession>
<evidence type="ECO:0000256" key="2">
    <source>
        <dbReference type="SAM" id="Phobius"/>
    </source>
</evidence>
<feature type="compositionally biased region" description="Polar residues" evidence="1">
    <location>
        <begin position="598"/>
        <end position="608"/>
    </location>
</feature>
<evidence type="ECO:0000313" key="3">
    <source>
        <dbReference type="EMBL" id="SCV71605.1"/>
    </source>
</evidence>
<feature type="compositionally biased region" description="Low complexity" evidence="1">
    <location>
        <begin position="311"/>
        <end position="320"/>
    </location>
</feature>
<feature type="transmembrane region" description="Helical" evidence="2">
    <location>
        <begin position="675"/>
        <end position="696"/>
    </location>
</feature>
<feature type="region of interest" description="Disordered" evidence="1">
    <location>
        <begin position="15"/>
        <end position="241"/>
    </location>
</feature>
<feature type="compositionally biased region" description="Low complexity" evidence="1">
    <location>
        <begin position="353"/>
        <end position="375"/>
    </location>
</feature>
<feature type="compositionally biased region" description="Low complexity" evidence="1">
    <location>
        <begin position="99"/>
        <end position="110"/>
    </location>
</feature>
<feature type="compositionally biased region" description="Low complexity" evidence="1">
    <location>
        <begin position="192"/>
        <end position="205"/>
    </location>
</feature>
<keyword evidence="2" id="KW-1133">Transmembrane helix</keyword>
<feature type="compositionally biased region" description="Polar residues" evidence="1">
    <location>
        <begin position="409"/>
        <end position="434"/>
    </location>
</feature>
<organism evidence="3 4">
    <name type="scientific">Microbotryum intermedium</name>
    <dbReference type="NCBI Taxonomy" id="269621"/>
    <lineage>
        <taxon>Eukaryota</taxon>
        <taxon>Fungi</taxon>
        <taxon>Dikarya</taxon>
        <taxon>Basidiomycota</taxon>
        <taxon>Pucciniomycotina</taxon>
        <taxon>Microbotryomycetes</taxon>
        <taxon>Microbotryales</taxon>
        <taxon>Microbotryaceae</taxon>
        <taxon>Microbotryum</taxon>
    </lineage>
</organism>
<keyword evidence="2" id="KW-0472">Membrane</keyword>
<feature type="region of interest" description="Disordered" evidence="1">
    <location>
        <begin position="298"/>
        <end position="436"/>
    </location>
</feature>
<feature type="compositionally biased region" description="Polar residues" evidence="1">
    <location>
        <begin position="116"/>
        <end position="125"/>
    </location>
</feature>
<feature type="compositionally biased region" description="Low complexity" evidence="1">
    <location>
        <begin position="62"/>
        <end position="74"/>
    </location>
</feature>
<dbReference type="Proteomes" id="UP000198372">
    <property type="component" value="Unassembled WGS sequence"/>
</dbReference>
<sequence>MASTSTATAQFCLSSHDDDDALLPHAATTPSDEPYKSSSTTSRTSPSSRRQNQHRPSHRAEAPSPSRPRASHSAVLTPDRYSTPLSLTGERSRRHIQGSAAAATPSTSSPGHAPQLAQSHQVQVQRESDARDAPAIANPTPSPRAPPTTLSRRHSTRTAAGTSHISHNSVDGNFAPVSLSTLPSSTAPRGDSSPTPSVASSTSSTSRRRRRPDARTSATPTAVDLAAAGQGRQEDQRERTSVEYEALQKRYNLNSTSPILPKVKLAFPLITSDEEDGWSPRPSIYAASLAASPAAAGTFSAASPERNYSSTTTTTTTTTTRRTEHRTWTYSMPPKLERRVVGLTEEDSGMPNPRQQRTSSSSSSARRQRAPSSASAPPPSPTLGAARNPVAATLKAPPSPTPIRFRSLAGQSGSRSSPSVRKASTTRRSSSLRNASTFTASASSSTFAKYGSRALTTSPHLAGSVLSALTFLLISAMACVAIGSVLVSSIALTFYDDCGKRIVDVRKSIEGSRRRLRGSIEDVRAGVGRVVGGARGAVELVVWATSARVASTFVLDNVELDLDYESFAEIQDGDTFSSSSSTTASEPAVTPEQRPSRRNSLPSTTSDSRPMRERQTSSTSSSVSGSWTEHEEDNLPFTVPFTTPHSSRSASPSRPERGETDQACPHLPPRPPLSILVPSIVFALAYTVWTVLSNFWRKPTSASEKLDP</sequence>
<feature type="compositionally biased region" description="Polar residues" evidence="1">
    <location>
        <begin position="157"/>
        <end position="171"/>
    </location>
</feature>
<feature type="compositionally biased region" description="Low complexity" evidence="1">
    <location>
        <begin position="575"/>
        <end position="585"/>
    </location>
</feature>
<keyword evidence="4" id="KW-1185">Reference proteome</keyword>
<keyword evidence="2" id="KW-0812">Transmembrane</keyword>
<reference evidence="4" key="1">
    <citation type="submission" date="2016-09" db="EMBL/GenBank/DDBJ databases">
        <authorList>
            <person name="Jeantristanb JTB J.-T."/>
            <person name="Ricardo R."/>
        </authorList>
    </citation>
    <scope>NUCLEOTIDE SEQUENCE [LARGE SCALE GENOMIC DNA]</scope>
</reference>
<feature type="region of interest" description="Disordered" evidence="1">
    <location>
        <begin position="573"/>
        <end position="669"/>
    </location>
</feature>
<feature type="compositionally biased region" description="Low complexity" evidence="1">
    <location>
        <begin position="37"/>
        <end position="50"/>
    </location>
</feature>
<dbReference type="EMBL" id="FMSP01000007">
    <property type="protein sequence ID" value="SCV71605.1"/>
    <property type="molecule type" value="Genomic_DNA"/>
</dbReference>
<feature type="compositionally biased region" description="Basic and acidic residues" evidence="1">
    <location>
        <begin position="232"/>
        <end position="241"/>
    </location>
</feature>
<feature type="compositionally biased region" description="Low complexity" evidence="1">
    <location>
        <begin position="616"/>
        <end position="627"/>
    </location>
</feature>
<evidence type="ECO:0000256" key="1">
    <source>
        <dbReference type="SAM" id="MobiDB-lite"/>
    </source>
</evidence>
<dbReference type="AlphaFoldDB" id="A0A238FEI6"/>
<feature type="compositionally biased region" description="Low complexity" evidence="1">
    <location>
        <begin position="644"/>
        <end position="653"/>
    </location>
</feature>
<feature type="compositionally biased region" description="Polar residues" evidence="1">
    <location>
        <begin position="178"/>
        <end position="187"/>
    </location>
</feature>
<gene>
    <name evidence="3" type="ORF">BQ2448_3193</name>
</gene>